<dbReference type="GO" id="GO:0000444">
    <property type="term" value="C:MIS12/MIND type complex"/>
    <property type="evidence" value="ECO:0007669"/>
    <property type="project" value="TreeGrafter"/>
</dbReference>
<feature type="domain" description="RING-type" evidence="11">
    <location>
        <begin position="335"/>
        <end position="378"/>
    </location>
</feature>
<accession>A0A8J5GA05</accession>
<evidence type="ECO:0000256" key="9">
    <source>
        <dbReference type="ARBA" id="ARBA00023328"/>
    </source>
</evidence>
<evidence type="ECO:0000256" key="2">
    <source>
        <dbReference type="ARBA" id="ARBA00008643"/>
    </source>
</evidence>
<organism evidence="12 13">
    <name type="scientific">Zingiber officinale</name>
    <name type="common">Ginger</name>
    <name type="synonym">Amomum zingiber</name>
    <dbReference type="NCBI Taxonomy" id="94328"/>
    <lineage>
        <taxon>Eukaryota</taxon>
        <taxon>Viridiplantae</taxon>
        <taxon>Streptophyta</taxon>
        <taxon>Embryophyta</taxon>
        <taxon>Tracheophyta</taxon>
        <taxon>Spermatophyta</taxon>
        <taxon>Magnoliopsida</taxon>
        <taxon>Liliopsida</taxon>
        <taxon>Zingiberales</taxon>
        <taxon>Zingiberaceae</taxon>
        <taxon>Zingiber</taxon>
    </lineage>
</organism>
<dbReference type="InterPro" id="IPR008685">
    <property type="entry name" value="Centromere_Mis12"/>
</dbReference>
<evidence type="ECO:0000256" key="10">
    <source>
        <dbReference type="PROSITE-ProRule" id="PRU00175"/>
    </source>
</evidence>
<keyword evidence="10" id="KW-0479">Metal-binding</keyword>
<keyword evidence="4" id="KW-0132">Cell division</keyword>
<evidence type="ECO:0000256" key="1">
    <source>
        <dbReference type="ARBA" id="ARBA00004629"/>
    </source>
</evidence>
<dbReference type="GO" id="GO:0051301">
    <property type="term" value="P:cell division"/>
    <property type="evidence" value="ECO:0007669"/>
    <property type="project" value="UniProtKB-KW"/>
</dbReference>
<keyword evidence="8" id="KW-0131">Cell cycle</keyword>
<dbReference type="GO" id="GO:0005634">
    <property type="term" value="C:nucleus"/>
    <property type="evidence" value="ECO:0007669"/>
    <property type="project" value="InterPro"/>
</dbReference>
<dbReference type="GO" id="GO:0008270">
    <property type="term" value="F:zinc ion binding"/>
    <property type="evidence" value="ECO:0007669"/>
    <property type="project" value="UniProtKB-KW"/>
</dbReference>
<keyword evidence="3" id="KW-0158">Chromosome</keyword>
<keyword evidence="10" id="KW-0862">Zinc</keyword>
<keyword evidence="10" id="KW-0863">Zinc-finger</keyword>
<name>A0A8J5GA05_ZINOF</name>
<protein>
    <recommendedName>
        <fullName evidence="11">RING-type domain-containing protein</fullName>
    </recommendedName>
</protein>
<keyword evidence="9" id="KW-0137">Centromere</keyword>
<comment type="caution">
    <text evidence="12">The sequence shown here is derived from an EMBL/GenBank/DDBJ whole genome shotgun (WGS) entry which is preliminary data.</text>
</comment>
<keyword evidence="6" id="KW-0995">Kinetochore</keyword>
<gene>
    <name evidence="12" type="ORF">ZIOFF_036403</name>
</gene>
<comment type="subcellular location">
    <subcellularLocation>
        <location evidence="1">Chromosome</location>
        <location evidence="1">Centromere</location>
        <location evidence="1">Kinetochore</location>
    </subcellularLocation>
</comment>
<evidence type="ECO:0000313" key="12">
    <source>
        <dbReference type="EMBL" id="KAG6504075.1"/>
    </source>
</evidence>
<sequence length="441" mass="49432">MEGSESEVVFGAFDLNPQLFLNEVLNAVDGKSDSAFDLCLQQATEIVRGGADRSEELVRPFVSKVKFCAIRKPATLCVQKFDFIDGVSSLQYLMKGVLDKRMSMWEKYCLQTCFSVPDGFVLPNSKESVVTLLRECCPDDELDSEIYSLRNKLAAAGREFNGLGREMSLLEQKSTASKNFNATVAEVQHMLEEPSVHHMFQELAETASKLQKKVAEMHRERSNNMKMPSFSSQENHMVPYKARQQAENVEDEERDMGFPVGGYSELLLPRTLLGLTLLLGYLRRLVSDAFSACLGVLLLDDGLRVRRRQSTALAVDRALPATRYDGDCDGRGSGCAICLCEFEQGEAVRKLSDCRHVFHRGCLDRWVEHGRSTCPLCRAPLFSDLAWDAAPHAYHDDDCDDFAPTTRAMLLLDQLFSASWFNSAADYALDRDLLEPTNLSL</sequence>
<dbReference type="PANTHER" id="PTHR14527">
    <property type="entry name" value="PROTEIN MIS12 HOMOLOG"/>
    <property type="match status" value="1"/>
</dbReference>
<keyword evidence="13" id="KW-1185">Reference proteome</keyword>
<reference evidence="12 13" key="1">
    <citation type="submission" date="2020-08" db="EMBL/GenBank/DDBJ databases">
        <title>Plant Genome Project.</title>
        <authorList>
            <person name="Zhang R.-G."/>
        </authorList>
    </citation>
    <scope>NUCLEOTIDE SEQUENCE [LARGE SCALE GENOMIC DNA]</scope>
    <source>
        <tissue evidence="12">Rhizome</tissue>
    </source>
</reference>
<dbReference type="SUPFAM" id="SSF57850">
    <property type="entry name" value="RING/U-box"/>
    <property type="match status" value="1"/>
</dbReference>
<keyword evidence="5" id="KW-0498">Mitosis</keyword>
<dbReference type="AlphaFoldDB" id="A0A8J5GA05"/>
<dbReference type="InterPro" id="IPR001841">
    <property type="entry name" value="Znf_RING"/>
</dbReference>
<dbReference type="GO" id="GO:0000070">
    <property type="term" value="P:mitotic sister chromatid segregation"/>
    <property type="evidence" value="ECO:0007669"/>
    <property type="project" value="TreeGrafter"/>
</dbReference>
<dbReference type="PANTHER" id="PTHR14527:SF2">
    <property type="entry name" value="PROTEIN MIS12 HOMOLOG"/>
    <property type="match status" value="1"/>
</dbReference>
<evidence type="ECO:0000256" key="7">
    <source>
        <dbReference type="ARBA" id="ARBA00023054"/>
    </source>
</evidence>
<dbReference type="GO" id="GO:0051382">
    <property type="term" value="P:kinetochore assembly"/>
    <property type="evidence" value="ECO:0007669"/>
    <property type="project" value="TreeGrafter"/>
</dbReference>
<dbReference type="SMART" id="SM00184">
    <property type="entry name" value="RING"/>
    <property type="match status" value="1"/>
</dbReference>
<dbReference type="Proteomes" id="UP000734854">
    <property type="component" value="Unassembled WGS sequence"/>
</dbReference>
<dbReference type="Pfam" id="PF13639">
    <property type="entry name" value="zf-RING_2"/>
    <property type="match status" value="1"/>
</dbReference>
<dbReference type="InterPro" id="IPR013083">
    <property type="entry name" value="Znf_RING/FYVE/PHD"/>
</dbReference>
<proteinExistence type="inferred from homology"/>
<evidence type="ECO:0000256" key="8">
    <source>
        <dbReference type="ARBA" id="ARBA00023306"/>
    </source>
</evidence>
<dbReference type="Pfam" id="PF05859">
    <property type="entry name" value="Mis12"/>
    <property type="match status" value="1"/>
</dbReference>
<evidence type="ECO:0000256" key="3">
    <source>
        <dbReference type="ARBA" id="ARBA00022454"/>
    </source>
</evidence>
<evidence type="ECO:0000256" key="5">
    <source>
        <dbReference type="ARBA" id="ARBA00022776"/>
    </source>
</evidence>
<dbReference type="EMBL" id="JACMSC010000010">
    <property type="protein sequence ID" value="KAG6504075.1"/>
    <property type="molecule type" value="Genomic_DNA"/>
</dbReference>
<dbReference type="PROSITE" id="PS50089">
    <property type="entry name" value="ZF_RING_2"/>
    <property type="match status" value="1"/>
</dbReference>
<keyword evidence="7" id="KW-0175">Coiled coil</keyword>
<dbReference type="Gene3D" id="3.30.40.10">
    <property type="entry name" value="Zinc/RING finger domain, C3HC4 (zinc finger)"/>
    <property type="match status" value="1"/>
</dbReference>
<comment type="similarity">
    <text evidence="2">Belongs to the mis12 family.</text>
</comment>
<evidence type="ECO:0000259" key="11">
    <source>
        <dbReference type="PROSITE" id="PS50089"/>
    </source>
</evidence>
<evidence type="ECO:0000256" key="6">
    <source>
        <dbReference type="ARBA" id="ARBA00022838"/>
    </source>
</evidence>
<evidence type="ECO:0000313" key="13">
    <source>
        <dbReference type="Proteomes" id="UP000734854"/>
    </source>
</evidence>
<evidence type="ECO:0000256" key="4">
    <source>
        <dbReference type="ARBA" id="ARBA00022618"/>
    </source>
</evidence>